<name>A0A1I8BBI9_MELHA</name>
<dbReference type="WBParaSite" id="MhA1_Contig1779.frz3.gene3">
    <property type="protein sequence ID" value="MhA1_Contig1779.frz3.gene3"/>
    <property type="gene ID" value="MhA1_Contig1779.frz3.gene3"/>
</dbReference>
<protein>
    <submittedName>
        <fullName evidence="2">Uncharacterized protein</fullName>
    </submittedName>
</protein>
<accession>A0A1I8BBI9</accession>
<sequence>MPLEKRRNALSFNSINNIPFQINNKLTELSDEILSNVQKTNNNLIDSQQSEEEFPTLSNPSTSGKFGFTSLQCCLPNNFNYSNNFNEKTFCPPFPLMPTESIANLQKSLKTKKVIGQMPPQILKISLPDNSSSSLPSFSYQNLPSSSSGFQIEEKTLIQQKNYLFNYKKENFNQDKIIIEAILTSPQALVISGLLSSNILENYQFWDQWLCRLATSLNTTQWQIFWRLYANIFGFKALPGHLLKFFENSSFNEFNEKEKCIVVDNNLFSFRQQPTINLNNKESLNYFHSSIDIKFEEELNGYICGILCNISSQEFDRLLQSAAIDDHASVFFSLTGDYKELKWLGRESICGNGNTPNKYIQQNNRKRNKKYFSRRSSTFGRFLTTYITLV</sequence>
<organism evidence="1 2">
    <name type="scientific">Meloidogyne hapla</name>
    <name type="common">Root-knot nematode worm</name>
    <dbReference type="NCBI Taxonomy" id="6305"/>
    <lineage>
        <taxon>Eukaryota</taxon>
        <taxon>Metazoa</taxon>
        <taxon>Ecdysozoa</taxon>
        <taxon>Nematoda</taxon>
        <taxon>Chromadorea</taxon>
        <taxon>Rhabditida</taxon>
        <taxon>Tylenchina</taxon>
        <taxon>Tylenchomorpha</taxon>
        <taxon>Tylenchoidea</taxon>
        <taxon>Meloidogynidae</taxon>
        <taxon>Meloidogyninae</taxon>
        <taxon>Meloidogyne</taxon>
    </lineage>
</organism>
<keyword evidence="1" id="KW-1185">Reference proteome</keyword>
<reference evidence="2" key="1">
    <citation type="submission" date="2016-11" db="UniProtKB">
        <authorList>
            <consortium name="WormBaseParasite"/>
        </authorList>
    </citation>
    <scope>IDENTIFICATION</scope>
</reference>
<evidence type="ECO:0000313" key="2">
    <source>
        <dbReference type="WBParaSite" id="MhA1_Contig1779.frz3.gene3"/>
    </source>
</evidence>
<evidence type="ECO:0000313" key="1">
    <source>
        <dbReference type="Proteomes" id="UP000095281"/>
    </source>
</evidence>
<dbReference type="Proteomes" id="UP000095281">
    <property type="component" value="Unplaced"/>
</dbReference>
<proteinExistence type="predicted"/>
<dbReference type="AlphaFoldDB" id="A0A1I8BBI9"/>